<evidence type="ECO:0000256" key="8">
    <source>
        <dbReference type="SAM" id="MobiDB-lite"/>
    </source>
</evidence>
<feature type="compositionally biased region" description="Low complexity" evidence="8">
    <location>
        <begin position="399"/>
        <end position="411"/>
    </location>
</feature>
<dbReference type="Gene3D" id="1.50.40.10">
    <property type="entry name" value="Mitochondrial carrier domain"/>
    <property type="match status" value="1"/>
</dbReference>
<reference evidence="9" key="1">
    <citation type="submission" date="2021-01" db="EMBL/GenBank/DDBJ databases">
        <authorList>
            <person name="Eckstrom K.M.E."/>
        </authorList>
    </citation>
    <scope>NUCLEOTIDE SEQUENCE</scope>
    <source>
        <strain evidence="9">UVCC 0001</strain>
    </source>
</reference>
<gene>
    <name evidence="9" type="ORF">QBZ16_003470</name>
</gene>
<evidence type="ECO:0000256" key="5">
    <source>
        <dbReference type="ARBA" id="ARBA00023136"/>
    </source>
</evidence>
<feature type="compositionally biased region" description="Basic and acidic residues" evidence="8">
    <location>
        <begin position="381"/>
        <end position="395"/>
    </location>
</feature>
<evidence type="ECO:0000256" key="4">
    <source>
        <dbReference type="ARBA" id="ARBA00022737"/>
    </source>
</evidence>
<dbReference type="GO" id="GO:0016020">
    <property type="term" value="C:membrane"/>
    <property type="evidence" value="ECO:0007669"/>
    <property type="project" value="UniProtKB-SubCell"/>
</dbReference>
<feature type="repeat" description="Solcar" evidence="6">
    <location>
        <begin position="202"/>
        <end position="286"/>
    </location>
</feature>
<dbReference type="InterPro" id="IPR023395">
    <property type="entry name" value="MCP_dom_sf"/>
</dbReference>
<dbReference type="Proteomes" id="UP001255856">
    <property type="component" value="Unassembled WGS sequence"/>
</dbReference>
<keyword evidence="5 6" id="KW-0472">Membrane</keyword>
<comment type="subcellular location">
    <subcellularLocation>
        <location evidence="1">Membrane</location>
        <topology evidence="1">Multi-pass membrane protein</topology>
    </subcellularLocation>
</comment>
<keyword evidence="4" id="KW-0677">Repeat</keyword>
<feature type="region of interest" description="Disordered" evidence="8">
    <location>
        <begin position="362"/>
        <end position="455"/>
    </location>
</feature>
<comment type="caution">
    <text evidence="9">The sequence shown here is derived from an EMBL/GenBank/DDBJ whole genome shotgun (WGS) entry which is preliminary data.</text>
</comment>
<evidence type="ECO:0000313" key="10">
    <source>
        <dbReference type="Proteomes" id="UP001255856"/>
    </source>
</evidence>
<feature type="compositionally biased region" description="Polar residues" evidence="8">
    <location>
        <begin position="431"/>
        <end position="455"/>
    </location>
</feature>
<dbReference type="InterPro" id="IPR002067">
    <property type="entry name" value="MCP"/>
</dbReference>
<feature type="compositionally biased region" description="Low complexity" evidence="8">
    <location>
        <begin position="367"/>
        <end position="380"/>
    </location>
</feature>
<evidence type="ECO:0000256" key="1">
    <source>
        <dbReference type="ARBA" id="ARBA00004141"/>
    </source>
</evidence>
<dbReference type="SUPFAM" id="SSF103506">
    <property type="entry name" value="Mitochondrial carrier"/>
    <property type="match status" value="1"/>
</dbReference>
<evidence type="ECO:0000256" key="7">
    <source>
        <dbReference type="RuleBase" id="RU000488"/>
    </source>
</evidence>
<protein>
    <submittedName>
        <fullName evidence="9">Uncharacterized protein</fullName>
    </submittedName>
</protein>
<proteinExistence type="inferred from homology"/>
<dbReference type="InterPro" id="IPR018108">
    <property type="entry name" value="MCP_transmembrane"/>
</dbReference>
<keyword evidence="2 7" id="KW-0813">Transport</keyword>
<dbReference type="EMBL" id="JASFZW010000004">
    <property type="protein sequence ID" value="KAK2078630.1"/>
    <property type="molecule type" value="Genomic_DNA"/>
</dbReference>
<dbReference type="AlphaFoldDB" id="A0AAD9MKT2"/>
<name>A0AAD9MKT2_PROWI</name>
<evidence type="ECO:0000313" key="9">
    <source>
        <dbReference type="EMBL" id="KAK2078630.1"/>
    </source>
</evidence>
<evidence type="ECO:0000256" key="3">
    <source>
        <dbReference type="ARBA" id="ARBA00022692"/>
    </source>
</evidence>
<dbReference type="Pfam" id="PF00153">
    <property type="entry name" value="Mito_carr"/>
    <property type="match status" value="3"/>
</dbReference>
<organism evidence="9 10">
    <name type="scientific">Prototheca wickerhamii</name>
    <dbReference type="NCBI Taxonomy" id="3111"/>
    <lineage>
        <taxon>Eukaryota</taxon>
        <taxon>Viridiplantae</taxon>
        <taxon>Chlorophyta</taxon>
        <taxon>core chlorophytes</taxon>
        <taxon>Trebouxiophyceae</taxon>
        <taxon>Chlorellales</taxon>
        <taxon>Chlorellaceae</taxon>
        <taxon>Prototheca</taxon>
    </lineage>
</organism>
<dbReference type="PROSITE" id="PS50920">
    <property type="entry name" value="SOLCAR"/>
    <property type="match status" value="2"/>
</dbReference>
<keyword evidence="10" id="KW-1185">Reference proteome</keyword>
<feature type="repeat" description="Solcar" evidence="6">
    <location>
        <begin position="95"/>
        <end position="180"/>
    </location>
</feature>
<dbReference type="GO" id="GO:0055085">
    <property type="term" value="P:transmembrane transport"/>
    <property type="evidence" value="ECO:0007669"/>
    <property type="project" value="InterPro"/>
</dbReference>
<accession>A0AAD9MKT2</accession>
<dbReference type="PANTHER" id="PTHR24089">
    <property type="entry name" value="SOLUTE CARRIER FAMILY 25"/>
    <property type="match status" value="1"/>
</dbReference>
<evidence type="ECO:0000256" key="6">
    <source>
        <dbReference type="PROSITE-ProRule" id="PRU00282"/>
    </source>
</evidence>
<comment type="similarity">
    <text evidence="7">Belongs to the mitochondrial carrier (TC 2.A.29) family.</text>
</comment>
<sequence length="455" mass="46355">MQDLRFELAPSGRGAERAVCLASLAVAAFPAPHAGLLARPLGGKPGHQQPILAPPPKPVSPHFSAPPSDVIAVSHPVCTDDAAIGTCAVPRPSAARSAAQFLAGGVAGAVTKTLVAPLERVCCMLMAPAEGAAPGMLAALRTAWLEGGVPALFRGHGATLLKIVPASAVQFAVYHGVKDLLLHRRRDGRARAGLAAAQGAQLTDLERLLAGALAGAAATVATYPLESTRSVMSVAGGVPGGLLEAAVSVLRAQGPAGLYRGFGPTLVSDAFGSAVGFTLYEAYTRAYERATGKKAGPALRAVMGAASAATVMTFTMPLEVVRRRLQVQAAGPATPHFVSLRHFDGRGQWELLVRLCDRRNHRKPRTAAGGSSFSSASGGDAKSESDLKIANEGEGGKASGSTTSTSEGAATVTQAAGGSYVSKGRDPIVNVVSQGQALKPTKITSKSEFNATASP</sequence>
<keyword evidence="3 6" id="KW-0812">Transmembrane</keyword>
<evidence type="ECO:0000256" key="2">
    <source>
        <dbReference type="ARBA" id="ARBA00022448"/>
    </source>
</evidence>
<dbReference type="PRINTS" id="PR00926">
    <property type="entry name" value="MITOCARRIER"/>
</dbReference>